<proteinExistence type="predicted"/>
<dbReference type="AlphaFoldDB" id="A0A4Y2JQ18"/>
<accession>A0A4Y2JQ18</accession>
<gene>
    <name evidence="2" type="ORF">AVEN_84476_1</name>
</gene>
<evidence type="ECO:0000256" key="1">
    <source>
        <dbReference type="SAM" id="MobiDB-lite"/>
    </source>
</evidence>
<dbReference type="EMBL" id="BGPR01111272">
    <property type="protein sequence ID" value="GBM91568.1"/>
    <property type="molecule type" value="Genomic_DNA"/>
</dbReference>
<name>A0A4Y2JQ18_ARAVE</name>
<reference evidence="2 3" key="1">
    <citation type="journal article" date="2019" name="Sci. Rep.">
        <title>Orb-weaving spider Araneus ventricosus genome elucidates the spidroin gene catalogue.</title>
        <authorList>
            <person name="Kono N."/>
            <person name="Nakamura H."/>
            <person name="Ohtoshi R."/>
            <person name="Moran D.A.P."/>
            <person name="Shinohara A."/>
            <person name="Yoshida Y."/>
            <person name="Fujiwara M."/>
            <person name="Mori M."/>
            <person name="Tomita M."/>
            <person name="Arakawa K."/>
        </authorList>
    </citation>
    <scope>NUCLEOTIDE SEQUENCE [LARGE SCALE GENOMIC DNA]</scope>
</reference>
<organism evidence="2 3">
    <name type="scientific">Araneus ventricosus</name>
    <name type="common">Orbweaver spider</name>
    <name type="synonym">Epeira ventricosa</name>
    <dbReference type="NCBI Taxonomy" id="182803"/>
    <lineage>
        <taxon>Eukaryota</taxon>
        <taxon>Metazoa</taxon>
        <taxon>Ecdysozoa</taxon>
        <taxon>Arthropoda</taxon>
        <taxon>Chelicerata</taxon>
        <taxon>Arachnida</taxon>
        <taxon>Araneae</taxon>
        <taxon>Araneomorphae</taxon>
        <taxon>Entelegynae</taxon>
        <taxon>Araneoidea</taxon>
        <taxon>Araneidae</taxon>
        <taxon>Araneus</taxon>
    </lineage>
</organism>
<protein>
    <submittedName>
        <fullName evidence="2">Uncharacterized protein</fullName>
    </submittedName>
</protein>
<feature type="non-terminal residue" evidence="2">
    <location>
        <position position="108"/>
    </location>
</feature>
<evidence type="ECO:0000313" key="3">
    <source>
        <dbReference type="Proteomes" id="UP000499080"/>
    </source>
</evidence>
<evidence type="ECO:0000313" key="2">
    <source>
        <dbReference type="EMBL" id="GBM91568.1"/>
    </source>
</evidence>
<dbReference type="Proteomes" id="UP000499080">
    <property type="component" value="Unassembled WGS sequence"/>
</dbReference>
<comment type="caution">
    <text evidence="2">The sequence shown here is derived from an EMBL/GenBank/DDBJ whole genome shotgun (WGS) entry which is preliminary data.</text>
</comment>
<feature type="region of interest" description="Disordered" evidence="1">
    <location>
        <begin position="75"/>
        <end position="97"/>
    </location>
</feature>
<sequence length="108" mass="12234">MTKEYLNRFHVPTENHDGVSLAPDFFPRTYMYSSKIFSPEAMASRALARAASVSFSLVILTSRFEATGGLFWEGPRNVEPRSDDEDTPELAGTPFPNFRTTPAWVEYH</sequence>
<keyword evidence="3" id="KW-1185">Reference proteome</keyword>